<keyword evidence="4" id="KW-1185">Reference proteome</keyword>
<feature type="coiled-coil region" evidence="1">
    <location>
        <begin position="278"/>
        <end position="313"/>
    </location>
</feature>
<reference evidence="3 4" key="1">
    <citation type="submission" date="2015-05" db="EMBL/GenBank/DDBJ databases">
        <title>Distinctive expansion of gene families associated with plant cell wall degradation and secondary metabolism in the genomes of grapevine trunk pathogens.</title>
        <authorList>
            <person name="Lawrence D.P."/>
            <person name="Travadon R."/>
            <person name="Rolshausen P.E."/>
            <person name="Baumgartner K."/>
        </authorList>
    </citation>
    <scope>NUCLEOTIDE SEQUENCE [LARGE SCALE GENOMIC DNA]</scope>
    <source>
        <strain evidence="3">DA912</strain>
    </source>
</reference>
<dbReference type="Proteomes" id="UP000034680">
    <property type="component" value="Unassembled WGS sequence"/>
</dbReference>
<dbReference type="OrthoDB" id="47007at2759"/>
<proteinExistence type="predicted"/>
<reference evidence="3 4" key="2">
    <citation type="submission" date="2015-05" db="EMBL/GenBank/DDBJ databases">
        <authorList>
            <person name="Morales-Cruz A."/>
            <person name="Amrine K.C."/>
            <person name="Cantu D."/>
        </authorList>
    </citation>
    <scope>NUCLEOTIDE SEQUENCE [LARGE SCALE GENOMIC DNA]</scope>
    <source>
        <strain evidence="3">DA912</strain>
    </source>
</reference>
<name>A0A0G2HP03_9PEZI</name>
<organism evidence="3 4">
    <name type="scientific">Diaporthe ampelina</name>
    <dbReference type="NCBI Taxonomy" id="1214573"/>
    <lineage>
        <taxon>Eukaryota</taxon>
        <taxon>Fungi</taxon>
        <taxon>Dikarya</taxon>
        <taxon>Ascomycota</taxon>
        <taxon>Pezizomycotina</taxon>
        <taxon>Sordariomycetes</taxon>
        <taxon>Sordariomycetidae</taxon>
        <taxon>Diaporthales</taxon>
        <taxon>Diaporthaceae</taxon>
        <taxon>Diaporthe</taxon>
    </lineage>
</organism>
<comment type="caution">
    <text evidence="3">The sequence shown here is derived from an EMBL/GenBank/DDBJ whole genome shotgun (WGS) entry which is preliminary data.</text>
</comment>
<evidence type="ECO:0000313" key="3">
    <source>
        <dbReference type="EMBL" id="KKY36658.1"/>
    </source>
</evidence>
<feature type="region of interest" description="Disordered" evidence="2">
    <location>
        <begin position="208"/>
        <end position="261"/>
    </location>
</feature>
<evidence type="ECO:0000256" key="2">
    <source>
        <dbReference type="SAM" id="MobiDB-lite"/>
    </source>
</evidence>
<dbReference type="STRING" id="1214573.A0A0G2HP03"/>
<accession>A0A0G2HP03</accession>
<evidence type="ECO:0000313" key="4">
    <source>
        <dbReference type="Proteomes" id="UP000034680"/>
    </source>
</evidence>
<protein>
    <submittedName>
        <fullName evidence="3">Uncharacterized protein</fullName>
    </submittedName>
</protein>
<gene>
    <name evidence="3" type="ORF">UCDDA912_g03330</name>
</gene>
<keyword evidence="1" id="KW-0175">Coiled coil</keyword>
<feature type="region of interest" description="Disordered" evidence="2">
    <location>
        <begin position="1"/>
        <end position="23"/>
    </location>
</feature>
<evidence type="ECO:0000256" key="1">
    <source>
        <dbReference type="SAM" id="Coils"/>
    </source>
</evidence>
<dbReference type="EMBL" id="LCUC01000112">
    <property type="protein sequence ID" value="KKY36658.1"/>
    <property type="molecule type" value="Genomic_DNA"/>
</dbReference>
<dbReference type="AlphaFoldDB" id="A0A0G2HP03"/>
<sequence length="372" mass="40763">MADDESTASEPDATAPELDITSPDDVNISASPAAVTWDGCALPLCDVTCDIRRYASNSTAFIKLRATAALKVPGPAKTSIFLFVHPERIRTVVLDESPGSASQETVKQKLGRNTYCLRFTLDTPAALVGPASPENITPKNKSSGEVLHHLRLLSRETQFAVYLPAKVVTKARLLSLCEAASDCGLRSISWQADMTCLYGGKGGRIIEDGPRASSANPPSYDELEPGPPMPPTSHGSSSQGPSKKRRRDSGGPGASSADLSAMETMCRKIMGEMKVELKKDMSNRLQQLETTIMERIEQRLAEESARIEEHVDQQLLEVREETTDEIGTRIEDEYYGVRLRLEEFVKDEVQDAEERIVHHIESSATVSLQFNT</sequence>